<protein>
    <submittedName>
        <fullName evidence="1">G5315 protein</fullName>
    </submittedName>
</protein>
<proteinExistence type="predicted"/>
<organism evidence="1 2">
    <name type="scientific">Coccomyxa viridis</name>
    <dbReference type="NCBI Taxonomy" id="1274662"/>
    <lineage>
        <taxon>Eukaryota</taxon>
        <taxon>Viridiplantae</taxon>
        <taxon>Chlorophyta</taxon>
        <taxon>core chlorophytes</taxon>
        <taxon>Trebouxiophyceae</taxon>
        <taxon>Trebouxiophyceae incertae sedis</taxon>
        <taxon>Coccomyxaceae</taxon>
        <taxon>Coccomyxa</taxon>
    </lineage>
</organism>
<gene>
    <name evidence="1" type="primary">g5315</name>
    <name evidence="1" type="ORF">VP750_LOCUS4546</name>
</gene>
<keyword evidence="2" id="KW-1185">Reference proteome</keyword>
<comment type="caution">
    <text evidence="1">The sequence shown here is derived from an EMBL/GenBank/DDBJ whole genome shotgun (WGS) entry which is preliminary data.</text>
</comment>
<accession>A0ABP1FZC0</accession>
<name>A0ABP1FZC0_9CHLO</name>
<reference evidence="1 2" key="1">
    <citation type="submission" date="2024-06" db="EMBL/GenBank/DDBJ databases">
        <authorList>
            <person name="Kraege A."/>
            <person name="Thomma B."/>
        </authorList>
    </citation>
    <scope>NUCLEOTIDE SEQUENCE [LARGE SCALE GENOMIC DNA]</scope>
</reference>
<dbReference type="EMBL" id="CAXHTA020000007">
    <property type="protein sequence ID" value="CAL5222887.1"/>
    <property type="molecule type" value="Genomic_DNA"/>
</dbReference>
<evidence type="ECO:0000313" key="2">
    <source>
        <dbReference type="Proteomes" id="UP001497392"/>
    </source>
</evidence>
<dbReference type="Proteomes" id="UP001497392">
    <property type="component" value="Unassembled WGS sequence"/>
</dbReference>
<sequence length="230" mass="24696">MQASNGHATRISREAMRIAATSAPEASSSTSLVSQKSAAKLQVEHLVQQSGGSPYRVTEEMASAMKALIAENPTDEPGKQTLAMGQGTWEVFYAPHIASLSSTLGTKFQPIRYILESGSIASNVFYSSSIIQEGWLSSSGTLLAKDPNTVEVSFDKFWVDFGSTKLRPTLAEGDAKTGAAGVFDSAVQTIGRAAFFPQFALFPVRYLDSDMAVFTFPPLRDSLIAVRKVS</sequence>
<evidence type="ECO:0000313" key="1">
    <source>
        <dbReference type="EMBL" id="CAL5222887.1"/>
    </source>
</evidence>